<keyword evidence="9" id="KW-1185">Reference proteome</keyword>
<dbReference type="NCBIfam" id="TIGR01720">
    <property type="entry name" value="NRPS-para261"/>
    <property type="match status" value="1"/>
</dbReference>
<dbReference type="FunFam" id="3.40.50.12780:FF:000012">
    <property type="entry name" value="Non-ribosomal peptide synthetase"/>
    <property type="match status" value="1"/>
</dbReference>
<dbReference type="GO" id="GO:0017000">
    <property type="term" value="P:antibiotic biosynthetic process"/>
    <property type="evidence" value="ECO:0007669"/>
    <property type="project" value="UniProtKB-KW"/>
</dbReference>
<evidence type="ECO:0000256" key="5">
    <source>
        <dbReference type="ARBA" id="ARBA00022737"/>
    </source>
</evidence>
<sequence>MLLDKHSRNVILSCGDFTEEKEYWTNKLGDEIHTDGFPANRYPDHRQYAPATVKCIMPGEISDKIVHLGNGSEQAIYMILLSGIKYLLHRYTGSNDLFVGMPVFQQEGEGGEAEYFNAVLPLRSGFDREQTFGEWLLSIKNVILEADRYQNYPLDKIYEQLALCAADSGNSLFQTVVLLENIHEKKLIDPQEIATMFSFLLTGRVIAVTVEYNANLYTQQMMEQVVSHLFHYFQAVTGNPRVKLAEIDILAAGERSRILGEFNRTAAAYPQDQTIQQLFEEQVHQTPDNTAVVFENQRLTYRELNEKADRLAGLLRNKGVTANSVVGIMTERSLEMIIAIMGILKAGGAYLPIDPTYAADRITYMLEDSRAKLLLTQKPFLAKLALPIEKIDLADGIPDGEAAFHPEAVSQAGDLAYVIYTSGTTGQPKGVMIEHRNVVNLAWGLRDAVYRKYGAALNVALLSPYVFDASVKQIFPALLFGHALCIVPESLRYDRAGLLDFYRKNSIDLSDGTPAHIRILNSDSPGETELRVKEFLIGGEALPGGLAREFLQRFGSGRMAMTNVYGPTECCDVAAVQPVNEHETGAFPVIPVGKPLANVQVYILGKDLAVLPVHAVGELYIGGRGVGRGYLNRPELTAEKFVDNPFLAGERMYRTGDLARWLPDSAIEFLGRIDHQVKIRGFRIELGEIEAQLLKHAAVKEAAVLAREDGDGVKYLCAYIVAGQAATVAELRSYLAGTLPDYMIPAYFGQLDKLPLTANGKLDRKALPEPDGSVGSGVEYKSAANETEEILVKVWQEVLKTERVGVGDNFFSLGGDSIKGIQVLSRLKHYGLSLEMRDLFSYPVIEELSGHVKTAIRQVDQGIVEGPVGLTPIQCKLFEQSFSDKHHYNQAVMLYHQDGFDAAAVGKVLAKLTEHHDALRLVVSEEKGRTGLFNRGLTGDLYSLEVADLRCHEHYREIIAQKADEIQAGIDLCHGPLVKAGLFQTKDGDHLLLVIHHLAVDGVSWRIILQDFADGYTQALRHEAIQLPDKTNSFREWSEKLAAYANSPQLLSEAEYWAELEAAEVKPLPKDRRIAQRSGKDSGQVVMELTEAETETLLKQVNIAYNTEINDILLTALGLAISQWAGDGLVLIHLEGHGREGIIKDIDISRTVGWFTAQYPVMLDMRGDRDLAYRIKSVKESLRQIPHKGIGYGILKYLTSPGHKAALHFSLAPEISFNYLGQFDAEAADGGFGLSELSAGKSVSDQLESPHAIDINGMVARGRLQLTLIYNKQEYRQETMLAVAEKLRQNLTDVIDHCAEADFTELTPSDFTLKGISIEGLEDLEEQFSDID</sequence>
<dbReference type="PROSITE" id="PS00012">
    <property type="entry name" value="PHOSPHOPANTETHEINE"/>
    <property type="match status" value="1"/>
</dbReference>
<dbReference type="Pfam" id="PF00501">
    <property type="entry name" value="AMP-binding"/>
    <property type="match status" value="1"/>
</dbReference>
<reference evidence="8 9" key="1">
    <citation type="journal article" date="2011" name="EMBO J.">
        <title>Structural diversity of bacterial flagellar motors.</title>
        <authorList>
            <person name="Chen S."/>
            <person name="Beeby M."/>
            <person name="Murphy G.E."/>
            <person name="Leadbetter J.R."/>
            <person name="Hendrixson D.R."/>
            <person name="Briegel A."/>
            <person name="Li Z."/>
            <person name="Shi J."/>
            <person name="Tocheva E.I."/>
            <person name="Muller A."/>
            <person name="Dobro M.J."/>
            <person name="Jensen G.J."/>
        </authorList>
    </citation>
    <scope>NUCLEOTIDE SEQUENCE [LARGE SCALE GENOMIC DNA]</scope>
    <source>
        <strain evidence="8 9">DSM 6540</strain>
    </source>
</reference>
<dbReference type="Gene3D" id="3.30.300.30">
    <property type="match status" value="1"/>
</dbReference>
<dbReference type="GO" id="GO:0008610">
    <property type="term" value="P:lipid biosynthetic process"/>
    <property type="evidence" value="ECO:0007669"/>
    <property type="project" value="UniProtKB-ARBA"/>
</dbReference>
<dbReference type="RefSeq" id="WP_004091850.1">
    <property type="nucleotide sequence ID" value="NZ_AFGF01000012.1"/>
</dbReference>
<dbReference type="Pfam" id="PF00668">
    <property type="entry name" value="Condensation"/>
    <property type="match status" value="2"/>
</dbReference>
<evidence type="ECO:0000256" key="4">
    <source>
        <dbReference type="ARBA" id="ARBA00022553"/>
    </source>
</evidence>
<dbReference type="eggNOG" id="COG1020">
    <property type="taxonomic scope" value="Bacteria"/>
</dbReference>
<evidence type="ECO:0000256" key="3">
    <source>
        <dbReference type="ARBA" id="ARBA00022450"/>
    </source>
</evidence>
<dbReference type="InterPro" id="IPR010060">
    <property type="entry name" value="NRPS_synth"/>
</dbReference>
<keyword evidence="3" id="KW-0596">Phosphopantetheine</keyword>
<evidence type="ECO:0000256" key="6">
    <source>
        <dbReference type="ARBA" id="ARBA00023194"/>
    </source>
</evidence>
<proteinExistence type="inferred from homology"/>
<dbReference type="InterPro" id="IPR001242">
    <property type="entry name" value="Condensation_dom"/>
</dbReference>
<dbReference type="SUPFAM" id="SSF52777">
    <property type="entry name" value="CoA-dependent acyltransferases"/>
    <property type="match status" value="3"/>
</dbReference>
<dbReference type="Gene3D" id="1.10.1200.10">
    <property type="entry name" value="ACP-like"/>
    <property type="match status" value="1"/>
</dbReference>
<feature type="domain" description="Carrier" evidence="7">
    <location>
        <begin position="782"/>
        <end position="856"/>
    </location>
</feature>
<dbReference type="InterPro" id="IPR020845">
    <property type="entry name" value="AMP-binding_CS"/>
</dbReference>
<dbReference type="Pfam" id="PF13193">
    <property type="entry name" value="AMP-binding_C"/>
    <property type="match status" value="1"/>
</dbReference>
<evidence type="ECO:0000313" key="8">
    <source>
        <dbReference type="EMBL" id="EGO65800.1"/>
    </source>
</evidence>
<evidence type="ECO:0000256" key="1">
    <source>
        <dbReference type="ARBA" id="ARBA00001957"/>
    </source>
</evidence>
<evidence type="ECO:0000313" key="9">
    <source>
        <dbReference type="Proteomes" id="UP000003240"/>
    </source>
</evidence>
<dbReference type="InterPro" id="IPR009081">
    <property type="entry name" value="PP-bd_ACP"/>
</dbReference>
<organism evidence="8 9">
    <name type="scientific">Acetonema longum DSM 6540</name>
    <dbReference type="NCBI Taxonomy" id="1009370"/>
    <lineage>
        <taxon>Bacteria</taxon>
        <taxon>Bacillati</taxon>
        <taxon>Bacillota</taxon>
        <taxon>Negativicutes</taxon>
        <taxon>Acetonemataceae</taxon>
        <taxon>Acetonema</taxon>
    </lineage>
</organism>
<dbReference type="Gene3D" id="3.40.50.980">
    <property type="match status" value="2"/>
</dbReference>
<dbReference type="CDD" id="cd19534">
    <property type="entry name" value="E_NRPS"/>
    <property type="match status" value="1"/>
</dbReference>
<dbReference type="PROSITE" id="PS50075">
    <property type="entry name" value="CARRIER"/>
    <property type="match status" value="1"/>
</dbReference>
<dbReference type="InterPro" id="IPR023213">
    <property type="entry name" value="CAT-like_dom_sf"/>
</dbReference>
<dbReference type="Proteomes" id="UP000003240">
    <property type="component" value="Unassembled WGS sequence"/>
</dbReference>
<dbReference type="GO" id="GO:0003824">
    <property type="term" value="F:catalytic activity"/>
    <property type="evidence" value="ECO:0007669"/>
    <property type="project" value="UniProtKB-KW"/>
</dbReference>
<dbReference type="SUPFAM" id="SSF56801">
    <property type="entry name" value="Acetyl-CoA synthetase-like"/>
    <property type="match status" value="1"/>
</dbReference>
<comment type="cofactor">
    <cofactor evidence="1">
        <name>pantetheine 4'-phosphate</name>
        <dbReference type="ChEBI" id="CHEBI:47942"/>
    </cofactor>
</comment>
<dbReference type="GO" id="GO:0043041">
    <property type="term" value="P:amino acid activation for nonribosomal peptide biosynthetic process"/>
    <property type="evidence" value="ECO:0007669"/>
    <property type="project" value="TreeGrafter"/>
</dbReference>
<keyword evidence="5" id="KW-0677">Repeat</keyword>
<dbReference type="SUPFAM" id="SSF47336">
    <property type="entry name" value="ACP-like"/>
    <property type="match status" value="1"/>
</dbReference>
<keyword evidence="4" id="KW-0597">Phosphoprotein</keyword>
<comment type="similarity">
    <text evidence="2">Belongs to the ATP-dependent AMP-binding enzyme family.</text>
</comment>
<dbReference type="InterPro" id="IPR006162">
    <property type="entry name" value="Ppantetheine_attach_site"/>
</dbReference>
<evidence type="ECO:0000256" key="2">
    <source>
        <dbReference type="ARBA" id="ARBA00006432"/>
    </source>
</evidence>
<gene>
    <name evidence="8" type="ORF">ALO_00930</name>
</gene>
<dbReference type="PROSITE" id="PS00455">
    <property type="entry name" value="AMP_BINDING"/>
    <property type="match status" value="1"/>
</dbReference>
<keyword evidence="6" id="KW-0045">Antibiotic biosynthesis</keyword>
<dbReference type="InterPro" id="IPR036736">
    <property type="entry name" value="ACP-like_sf"/>
</dbReference>
<dbReference type="FunFam" id="3.40.50.980:FF:000001">
    <property type="entry name" value="Non-ribosomal peptide synthetase"/>
    <property type="match status" value="1"/>
</dbReference>
<dbReference type="STRING" id="1009370.ALO_00930"/>
<protein>
    <submittedName>
        <fullName evidence="8">Amino acid adenylation domain-containing protein</fullName>
    </submittedName>
</protein>
<dbReference type="PANTHER" id="PTHR45527:SF14">
    <property type="entry name" value="PLIPASTATIN SYNTHASE SUBUNIT B"/>
    <property type="match status" value="1"/>
</dbReference>
<dbReference type="InterPro" id="IPR020459">
    <property type="entry name" value="AMP-binding"/>
</dbReference>
<dbReference type="InterPro" id="IPR020806">
    <property type="entry name" value="PKS_PP-bd"/>
</dbReference>
<dbReference type="Gene3D" id="3.30.559.30">
    <property type="entry name" value="Nonribosomal peptide synthetase, condensation domain"/>
    <property type="match status" value="2"/>
</dbReference>
<dbReference type="FunFam" id="2.30.38.10:FF:000001">
    <property type="entry name" value="Non-ribosomal peptide synthetase PvdI"/>
    <property type="match status" value="1"/>
</dbReference>
<dbReference type="SMART" id="SM00823">
    <property type="entry name" value="PKS_PP"/>
    <property type="match status" value="1"/>
</dbReference>
<comment type="caution">
    <text evidence="8">The sequence shown here is derived from an EMBL/GenBank/DDBJ whole genome shotgun (WGS) entry which is preliminary data.</text>
</comment>
<accession>F7NDS9</accession>
<name>F7NDS9_9FIRM</name>
<dbReference type="Pfam" id="PF00550">
    <property type="entry name" value="PP-binding"/>
    <property type="match status" value="1"/>
</dbReference>
<dbReference type="InterPro" id="IPR010071">
    <property type="entry name" value="AA_adenyl_dom"/>
</dbReference>
<dbReference type="FunFam" id="1.10.1200.10:FF:000005">
    <property type="entry name" value="Nonribosomal peptide synthetase 1"/>
    <property type="match status" value="1"/>
</dbReference>
<dbReference type="PANTHER" id="PTHR45527">
    <property type="entry name" value="NONRIBOSOMAL PEPTIDE SYNTHETASE"/>
    <property type="match status" value="1"/>
</dbReference>
<dbReference type="EMBL" id="AFGF01000012">
    <property type="protein sequence ID" value="EGO65800.1"/>
    <property type="molecule type" value="Genomic_DNA"/>
</dbReference>
<dbReference type="GO" id="GO:0031177">
    <property type="term" value="F:phosphopantetheine binding"/>
    <property type="evidence" value="ECO:0007669"/>
    <property type="project" value="InterPro"/>
</dbReference>
<dbReference type="Gene3D" id="2.30.38.10">
    <property type="entry name" value="Luciferase, Domain 3"/>
    <property type="match status" value="1"/>
</dbReference>
<dbReference type="NCBIfam" id="TIGR01733">
    <property type="entry name" value="AA-adenyl-dom"/>
    <property type="match status" value="1"/>
</dbReference>
<dbReference type="InterPro" id="IPR025110">
    <property type="entry name" value="AMP-bd_C"/>
</dbReference>
<dbReference type="PRINTS" id="PR00154">
    <property type="entry name" value="AMPBINDING"/>
</dbReference>
<dbReference type="InterPro" id="IPR045851">
    <property type="entry name" value="AMP-bd_C_sf"/>
</dbReference>
<evidence type="ECO:0000259" key="7">
    <source>
        <dbReference type="PROSITE" id="PS50075"/>
    </source>
</evidence>
<dbReference type="FunFam" id="3.30.300.30:FF:000010">
    <property type="entry name" value="Enterobactin synthetase component F"/>
    <property type="match status" value="1"/>
</dbReference>
<dbReference type="GO" id="GO:0005829">
    <property type="term" value="C:cytosol"/>
    <property type="evidence" value="ECO:0007669"/>
    <property type="project" value="TreeGrafter"/>
</dbReference>
<dbReference type="OrthoDB" id="9778383at2"/>
<dbReference type="Gene3D" id="3.30.559.10">
    <property type="entry name" value="Chloramphenicol acetyltransferase-like domain"/>
    <property type="match status" value="1"/>
</dbReference>
<dbReference type="InterPro" id="IPR000873">
    <property type="entry name" value="AMP-dep_synth/lig_dom"/>
</dbReference>
<dbReference type="GO" id="GO:0044550">
    <property type="term" value="P:secondary metabolite biosynthetic process"/>
    <property type="evidence" value="ECO:0007669"/>
    <property type="project" value="UniProtKB-ARBA"/>
</dbReference>